<evidence type="ECO:0000313" key="3">
    <source>
        <dbReference type="EMBL" id="PTI74799.1"/>
    </source>
</evidence>
<organism evidence="3 4">
    <name type="scientific">Staphylococcus succinus</name>
    <dbReference type="NCBI Taxonomy" id="61015"/>
    <lineage>
        <taxon>Bacteria</taxon>
        <taxon>Bacillati</taxon>
        <taxon>Bacillota</taxon>
        <taxon>Bacilli</taxon>
        <taxon>Bacillales</taxon>
        <taxon>Staphylococcaceae</taxon>
        <taxon>Staphylococcus</taxon>
    </lineage>
</organism>
<comment type="caution">
    <text evidence="3">The sequence shown here is derived from an EMBL/GenBank/DDBJ whole genome shotgun (WGS) entry which is preliminary data.</text>
</comment>
<feature type="transmembrane region" description="Helical" evidence="2">
    <location>
        <begin position="105"/>
        <end position="124"/>
    </location>
</feature>
<feature type="transmembrane region" description="Helical" evidence="2">
    <location>
        <begin position="235"/>
        <end position="254"/>
    </location>
</feature>
<dbReference type="Proteomes" id="UP000241960">
    <property type="component" value="Unassembled WGS sequence"/>
</dbReference>
<feature type="transmembrane region" description="Helical" evidence="2">
    <location>
        <begin position="203"/>
        <end position="223"/>
    </location>
</feature>
<sequence length="273" mass="31053">MHCTHCGNTIEFNDLFCGECGKKIEAHQNIDQRPTNMSSSISQTTAEQSNSHHSTEQSKHTFHQKTHFSKHSTEIFSETKQFFKQAFTHPEQSLNSRHQFSFKTIFSLIIIGFIILALLLSILVPEEVALLTTSKSSVVFNISFYALIAMAVLFGISLILFKLVNIKLSVHKVLSDFLLVNTFSLIFLMLGLLFLIIKVPSFGMMLIIISFLFSLISPIYLLTIHNHMQQLRMPIVYAILIYILILGIITRIFIEGTVSNYISSFESLFNSTY</sequence>
<evidence type="ECO:0000256" key="1">
    <source>
        <dbReference type="SAM" id="MobiDB-lite"/>
    </source>
</evidence>
<feature type="transmembrane region" description="Helical" evidence="2">
    <location>
        <begin position="144"/>
        <end position="165"/>
    </location>
</feature>
<keyword evidence="2" id="KW-1133">Transmembrane helix</keyword>
<name>A0A9Q6HN41_9STAP</name>
<evidence type="ECO:0000313" key="4">
    <source>
        <dbReference type="Proteomes" id="UP000241960"/>
    </source>
</evidence>
<evidence type="ECO:0000256" key="2">
    <source>
        <dbReference type="SAM" id="Phobius"/>
    </source>
</evidence>
<protein>
    <submittedName>
        <fullName evidence="3">Zinc ribbon domain-containing protein</fullName>
    </submittedName>
</protein>
<dbReference type="EMBL" id="PZFQ01000033">
    <property type="protein sequence ID" value="PTI74799.1"/>
    <property type="molecule type" value="Genomic_DNA"/>
</dbReference>
<reference evidence="3 4" key="1">
    <citation type="journal article" date="2016" name="Front. Microbiol.">
        <title>Comprehensive Phylogenetic Analysis of Bovine Non-aureus Staphylococci Species Based on Whole-Genome Sequencing.</title>
        <authorList>
            <person name="Naushad S."/>
            <person name="Barkema H.W."/>
            <person name="Luby C."/>
            <person name="Condas L.A."/>
            <person name="Nobrega D.B."/>
            <person name="Carson D.A."/>
            <person name="De Buck J."/>
        </authorList>
    </citation>
    <scope>NUCLEOTIDE SEQUENCE [LARGE SCALE GENOMIC DNA]</scope>
    <source>
        <strain evidence="3 4">SNUC 1231</strain>
    </source>
</reference>
<dbReference type="AlphaFoldDB" id="A0A9Q6HN41"/>
<feature type="transmembrane region" description="Helical" evidence="2">
    <location>
        <begin position="177"/>
        <end position="197"/>
    </location>
</feature>
<dbReference type="RefSeq" id="WP_107545218.1">
    <property type="nucleotide sequence ID" value="NZ_JAMWUX010000002.1"/>
</dbReference>
<feature type="compositionally biased region" description="Polar residues" evidence="1">
    <location>
        <begin position="31"/>
        <end position="52"/>
    </location>
</feature>
<keyword evidence="2" id="KW-0812">Transmembrane</keyword>
<keyword evidence="2" id="KW-0472">Membrane</keyword>
<proteinExistence type="predicted"/>
<gene>
    <name evidence="3" type="ORF">BU058_09725</name>
</gene>
<accession>A0A9Q6HN41</accession>
<feature type="region of interest" description="Disordered" evidence="1">
    <location>
        <begin position="31"/>
        <end position="63"/>
    </location>
</feature>